<feature type="compositionally biased region" description="Low complexity" evidence="1">
    <location>
        <begin position="135"/>
        <end position="145"/>
    </location>
</feature>
<keyword evidence="2" id="KW-0732">Signal</keyword>
<feature type="region of interest" description="Disordered" evidence="1">
    <location>
        <begin position="258"/>
        <end position="280"/>
    </location>
</feature>
<feature type="compositionally biased region" description="Low complexity" evidence="1">
    <location>
        <begin position="38"/>
        <end position="48"/>
    </location>
</feature>
<keyword evidence="4" id="KW-1185">Reference proteome</keyword>
<feature type="chain" id="PRO_5046869558" evidence="2">
    <location>
        <begin position="40"/>
        <end position="280"/>
    </location>
</feature>
<evidence type="ECO:0000313" key="3">
    <source>
        <dbReference type="EMBL" id="MFB5681688.1"/>
    </source>
</evidence>
<name>A0ABV5B7M8_9BACL</name>
<feature type="compositionally biased region" description="Gly residues" evidence="1">
    <location>
        <begin position="56"/>
        <end position="69"/>
    </location>
</feature>
<reference evidence="3 4" key="1">
    <citation type="submission" date="2024-09" db="EMBL/GenBank/DDBJ databases">
        <authorList>
            <person name="Ruan L."/>
        </authorList>
    </citation>
    <scope>NUCLEOTIDE SEQUENCE [LARGE SCALE GENOMIC DNA]</scope>
    <source>
        <strain evidence="3 4">D33</strain>
    </source>
</reference>
<evidence type="ECO:0000256" key="1">
    <source>
        <dbReference type="SAM" id="MobiDB-lite"/>
    </source>
</evidence>
<feature type="signal peptide" evidence="2">
    <location>
        <begin position="1"/>
        <end position="39"/>
    </location>
</feature>
<dbReference type="RefSeq" id="WP_375525472.1">
    <property type="nucleotide sequence ID" value="NZ_JBHILM010000012.1"/>
</dbReference>
<protein>
    <submittedName>
        <fullName evidence="3">Uncharacterized protein</fullName>
    </submittedName>
</protein>
<comment type="caution">
    <text evidence="3">The sequence shown here is derived from an EMBL/GenBank/DDBJ whole genome shotgun (WGS) entry which is preliminary data.</text>
</comment>
<feature type="compositionally biased region" description="Basic and acidic residues" evidence="1">
    <location>
        <begin position="267"/>
        <end position="280"/>
    </location>
</feature>
<feature type="region of interest" description="Disordered" evidence="1">
    <location>
        <begin position="125"/>
        <end position="151"/>
    </location>
</feature>
<dbReference type="EMBL" id="JBHILM010000012">
    <property type="protein sequence ID" value="MFB5681688.1"/>
    <property type="molecule type" value="Genomic_DNA"/>
</dbReference>
<sequence>MNNISKPNSRNTKKAILAGSMALAVLTGAGIWFTQPAQAADATAAVQDKSADQGSRGAGGHGPRGGFGFGSDELQTQLQEWLSLDADTLKSELKEKTLAEIADEQGVSTEDLKSKLQAWLEENIPANRPAKETSDNSSNDSSTDSQTAKTPDFADMAAKMLEGKGGFGMGHGRGGMMGGGMFGDSEELADLFGLTTDELKAAIKEGSSLANIAEEQNVDVDDVIDLLVSSMTEKLNAQLEEGKLTDEQYEARKTELENRVTQMVNGEHPEKPAKAEDQSE</sequence>
<gene>
    <name evidence="3" type="ORF">ACE3NQ_12260</name>
</gene>
<organism evidence="3 4">
    <name type="scientific">Paenibacillus terreus</name>
    <dbReference type="NCBI Taxonomy" id="1387834"/>
    <lineage>
        <taxon>Bacteria</taxon>
        <taxon>Bacillati</taxon>
        <taxon>Bacillota</taxon>
        <taxon>Bacilli</taxon>
        <taxon>Bacillales</taxon>
        <taxon>Paenibacillaceae</taxon>
        <taxon>Paenibacillus</taxon>
    </lineage>
</organism>
<evidence type="ECO:0000256" key="2">
    <source>
        <dbReference type="SAM" id="SignalP"/>
    </source>
</evidence>
<dbReference type="Proteomes" id="UP001580407">
    <property type="component" value="Unassembled WGS sequence"/>
</dbReference>
<evidence type="ECO:0000313" key="4">
    <source>
        <dbReference type="Proteomes" id="UP001580407"/>
    </source>
</evidence>
<feature type="region of interest" description="Disordered" evidence="1">
    <location>
        <begin position="38"/>
        <end position="71"/>
    </location>
</feature>
<proteinExistence type="predicted"/>
<accession>A0ABV5B7M8</accession>